<gene>
    <name evidence="10" type="ORF">SAMN04489751_1814</name>
</gene>
<feature type="chain" id="PRO_5009258897" evidence="9">
    <location>
        <begin position="35"/>
        <end position="345"/>
    </location>
</feature>
<dbReference type="Gene3D" id="3.40.50.1820">
    <property type="entry name" value="alpha/beta hydrolase"/>
    <property type="match status" value="1"/>
</dbReference>
<dbReference type="AlphaFoldDB" id="A0A1H1RHJ4"/>
<keyword evidence="7" id="KW-0624">Polysaccharide degradation</keyword>
<dbReference type="InterPro" id="IPR043595">
    <property type="entry name" value="FaeB/C/D"/>
</dbReference>
<keyword evidence="2" id="KW-0964">Secreted</keyword>
<dbReference type="GO" id="GO:0030600">
    <property type="term" value="F:feruloyl esterase activity"/>
    <property type="evidence" value="ECO:0007669"/>
    <property type="project" value="InterPro"/>
</dbReference>
<evidence type="ECO:0000256" key="8">
    <source>
        <dbReference type="SAM" id="MobiDB-lite"/>
    </source>
</evidence>
<keyword evidence="4 9" id="KW-0732">Signal</keyword>
<evidence type="ECO:0000313" key="10">
    <source>
        <dbReference type="EMBL" id="SDS35123.1"/>
    </source>
</evidence>
<dbReference type="STRING" id="629680.SAMN04489751_1814"/>
<keyword evidence="3" id="KW-0858">Xylan degradation</keyword>
<dbReference type="EMBL" id="LT629739">
    <property type="protein sequence ID" value="SDS35123.1"/>
    <property type="molecule type" value="Genomic_DNA"/>
</dbReference>
<keyword evidence="5" id="KW-0378">Hydrolase</keyword>
<sequence>MRSATKSTLSIGLALTILLSLALTLLPHADSARAAAHAASPSAADSTPANPSSGCGVEQKPGNDQATITSAGDERTYRINIPRDYDVTDPTPLVLGFHGRGSDGAEFQNYTGLPTLPAIAVFPDGVPTDGKRSWQGAPYASEADDVRFVADLLDSIEDEFCIDLSRVYATGKSNGGGMVSVLACNLRDRFSAFATVAGAYYPQSFAGCDYSEPTPMLAIHGTGDATMHYEGGERQGETYPSVRNWLKPWAEAAGCEGSKDKKVGRKGEKIVRTQWQECRGGADVELYSVADGGHVWPGETMYSGGGYVTKDFSATETLWDFFTDHPRRSDTTQAADTAVRTTAHE</sequence>
<feature type="compositionally biased region" description="Low complexity" evidence="8">
    <location>
        <begin position="37"/>
        <end position="53"/>
    </location>
</feature>
<dbReference type="OrthoDB" id="9767239at2"/>
<dbReference type="Proteomes" id="UP000199700">
    <property type="component" value="Chromosome"/>
</dbReference>
<keyword evidence="6" id="KW-0119">Carbohydrate metabolism</keyword>
<dbReference type="GO" id="GO:0005576">
    <property type="term" value="C:extracellular region"/>
    <property type="evidence" value="ECO:0007669"/>
    <property type="project" value="UniProtKB-SubCell"/>
</dbReference>
<dbReference type="RefSeq" id="WP_157691400.1">
    <property type="nucleotide sequence ID" value="NZ_LT629739.1"/>
</dbReference>
<evidence type="ECO:0000256" key="4">
    <source>
        <dbReference type="ARBA" id="ARBA00022729"/>
    </source>
</evidence>
<evidence type="ECO:0000256" key="3">
    <source>
        <dbReference type="ARBA" id="ARBA00022651"/>
    </source>
</evidence>
<feature type="region of interest" description="Disordered" evidence="8">
    <location>
        <begin position="37"/>
        <end position="73"/>
    </location>
</feature>
<evidence type="ECO:0000256" key="7">
    <source>
        <dbReference type="ARBA" id="ARBA00023326"/>
    </source>
</evidence>
<evidence type="ECO:0000256" key="5">
    <source>
        <dbReference type="ARBA" id="ARBA00022801"/>
    </source>
</evidence>
<dbReference type="SUPFAM" id="SSF53474">
    <property type="entry name" value="alpha/beta-Hydrolases"/>
    <property type="match status" value="1"/>
</dbReference>
<reference evidence="10" key="1">
    <citation type="submission" date="2016-10" db="EMBL/GenBank/DDBJ databases">
        <authorList>
            <person name="Varghese N."/>
            <person name="Submissions S."/>
        </authorList>
    </citation>
    <scope>NUCLEOTIDE SEQUENCE [LARGE SCALE GENOMIC DNA]</scope>
    <source>
        <strain evidence="10">DSM 22082</strain>
    </source>
</reference>
<dbReference type="GO" id="GO:0045493">
    <property type="term" value="P:xylan catabolic process"/>
    <property type="evidence" value="ECO:0007669"/>
    <property type="project" value="UniProtKB-KW"/>
</dbReference>
<name>A0A1H1RHJ4_BRESA</name>
<evidence type="ECO:0000256" key="1">
    <source>
        <dbReference type="ARBA" id="ARBA00004613"/>
    </source>
</evidence>
<organism evidence="10 11">
    <name type="scientific">Brevibacterium sandarakinum</name>
    <dbReference type="NCBI Taxonomy" id="629680"/>
    <lineage>
        <taxon>Bacteria</taxon>
        <taxon>Bacillati</taxon>
        <taxon>Actinomycetota</taxon>
        <taxon>Actinomycetes</taxon>
        <taxon>Micrococcales</taxon>
        <taxon>Brevibacteriaceae</taxon>
        <taxon>Brevibacterium</taxon>
    </lineage>
</organism>
<evidence type="ECO:0000256" key="2">
    <source>
        <dbReference type="ARBA" id="ARBA00022525"/>
    </source>
</evidence>
<evidence type="ECO:0000313" key="11">
    <source>
        <dbReference type="Proteomes" id="UP000199700"/>
    </source>
</evidence>
<accession>A0A1H1RHJ4</accession>
<dbReference type="PANTHER" id="PTHR38050">
    <property type="match status" value="1"/>
</dbReference>
<comment type="subcellular location">
    <subcellularLocation>
        <location evidence="1">Secreted</location>
    </subcellularLocation>
</comment>
<dbReference type="PANTHER" id="PTHR38050:SF2">
    <property type="entry name" value="FERULOYL ESTERASE C-RELATED"/>
    <property type="match status" value="1"/>
</dbReference>
<proteinExistence type="predicted"/>
<evidence type="ECO:0000256" key="6">
    <source>
        <dbReference type="ARBA" id="ARBA00023277"/>
    </source>
</evidence>
<keyword evidence="11" id="KW-1185">Reference proteome</keyword>
<dbReference type="InterPro" id="IPR029058">
    <property type="entry name" value="AB_hydrolase_fold"/>
</dbReference>
<feature type="region of interest" description="Disordered" evidence="8">
    <location>
        <begin position="326"/>
        <end position="345"/>
    </location>
</feature>
<protein>
    <submittedName>
        <fullName evidence="10">Polyhydroxybutyrate depolymerase</fullName>
    </submittedName>
</protein>
<evidence type="ECO:0000256" key="9">
    <source>
        <dbReference type="SAM" id="SignalP"/>
    </source>
</evidence>
<feature type="signal peptide" evidence="9">
    <location>
        <begin position="1"/>
        <end position="34"/>
    </location>
</feature>